<accession>A0ACB6ZAU5</accession>
<dbReference type="EMBL" id="MU118052">
    <property type="protein sequence ID" value="KAF9646667.1"/>
    <property type="molecule type" value="Genomic_DNA"/>
</dbReference>
<proteinExistence type="predicted"/>
<comment type="caution">
    <text evidence="1">The sequence shown here is derived from an EMBL/GenBank/DDBJ whole genome shotgun (WGS) entry which is preliminary data.</text>
</comment>
<evidence type="ECO:0000313" key="2">
    <source>
        <dbReference type="Proteomes" id="UP000886501"/>
    </source>
</evidence>
<reference evidence="1" key="2">
    <citation type="journal article" date="2020" name="Nat. Commun.">
        <title>Large-scale genome sequencing of mycorrhizal fungi provides insights into the early evolution of symbiotic traits.</title>
        <authorList>
            <person name="Miyauchi S."/>
            <person name="Kiss E."/>
            <person name="Kuo A."/>
            <person name="Drula E."/>
            <person name="Kohler A."/>
            <person name="Sanchez-Garcia M."/>
            <person name="Morin E."/>
            <person name="Andreopoulos B."/>
            <person name="Barry K.W."/>
            <person name="Bonito G."/>
            <person name="Buee M."/>
            <person name="Carver A."/>
            <person name="Chen C."/>
            <person name="Cichocki N."/>
            <person name="Clum A."/>
            <person name="Culley D."/>
            <person name="Crous P.W."/>
            <person name="Fauchery L."/>
            <person name="Girlanda M."/>
            <person name="Hayes R.D."/>
            <person name="Keri Z."/>
            <person name="LaButti K."/>
            <person name="Lipzen A."/>
            <person name="Lombard V."/>
            <person name="Magnuson J."/>
            <person name="Maillard F."/>
            <person name="Murat C."/>
            <person name="Nolan M."/>
            <person name="Ohm R.A."/>
            <person name="Pangilinan J."/>
            <person name="Pereira M.F."/>
            <person name="Perotto S."/>
            <person name="Peter M."/>
            <person name="Pfister S."/>
            <person name="Riley R."/>
            <person name="Sitrit Y."/>
            <person name="Stielow J.B."/>
            <person name="Szollosi G."/>
            <person name="Zifcakova L."/>
            <person name="Stursova M."/>
            <person name="Spatafora J.W."/>
            <person name="Tedersoo L."/>
            <person name="Vaario L.M."/>
            <person name="Yamada A."/>
            <person name="Yan M."/>
            <person name="Wang P."/>
            <person name="Xu J."/>
            <person name="Bruns T."/>
            <person name="Baldrian P."/>
            <person name="Vilgalys R."/>
            <person name="Dunand C."/>
            <person name="Henrissat B."/>
            <person name="Grigoriev I.V."/>
            <person name="Hibbett D."/>
            <person name="Nagy L.G."/>
            <person name="Martin F.M."/>
        </authorList>
    </citation>
    <scope>NUCLEOTIDE SEQUENCE</scope>
    <source>
        <strain evidence="1">P2</strain>
    </source>
</reference>
<sequence length="135" mass="14902">MSAADFECREWVNGLYRFRRLYVAVRVAVRSNLPGRCPTNASFVTRPPGCSTLNILDWGGSQTDLANLAGAGVAGSAAGGDKLWEDNWGDDDIEGEFSTQLRKDKIEIRRNAALTARLIRVTYVRIPNLALRAVF</sequence>
<reference evidence="1" key="1">
    <citation type="submission" date="2019-10" db="EMBL/GenBank/DDBJ databases">
        <authorList>
            <consortium name="DOE Joint Genome Institute"/>
            <person name="Kuo A."/>
            <person name="Miyauchi S."/>
            <person name="Kiss E."/>
            <person name="Drula E."/>
            <person name="Kohler A."/>
            <person name="Sanchez-Garcia M."/>
            <person name="Andreopoulos B."/>
            <person name="Barry K.W."/>
            <person name="Bonito G."/>
            <person name="Buee M."/>
            <person name="Carver A."/>
            <person name="Chen C."/>
            <person name="Cichocki N."/>
            <person name="Clum A."/>
            <person name="Culley D."/>
            <person name="Crous P.W."/>
            <person name="Fauchery L."/>
            <person name="Girlanda M."/>
            <person name="Hayes R."/>
            <person name="Keri Z."/>
            <person name="Labutti K."/>
            <person name="Lipzen A."/>
            <person name="Lombard V."/>
            <person name="Magnuson J."/>
            <person name="Maillard F."/>
            <person name="Morin E."/>
            <person name="Murat C."/>
            <person name="Nolan M."/>
            <person name="Ohm R."/>
            <person name="Pangilinan J."/>
            <person name="Pereira M."/>
            <person name="Perotto S."/>
            <person name="Peter M."/>
            <person name="Riley R."/>
            <person name="Sitrit Y."/>
            <person name="Stielow B."/>
            <person name="Szollosi G."/>
            <person name="Zifcakova L."/>
            <person name="Stursova M."/>
            <person name="Spatafora J.W."/>
            <person name="Tedersoo L."/>
            <person name="Vaario L.-M."/>
            <person name="Yamada A."/>
            <person name="Yan M."/>
            <person name="Wang P."/>
            <person name="Xu J."/>
            <person name="Bruns T."/>
            <person name="Baldrian P."/>
            <person name="Vilgalys R."/>
            <person name="Henrissat B."/>
            <person name="Grigoriev I.V."/>
            <person name="Hibbett D."/>
            <person name="Nagy L.G."/>
            <person name="Martin F.M."/>
        </authorList>
    </citation>
    <scope>NUCLEOTIDE SEQUENCE</scope>
    <source>
        <strain evidence="1">P2</strain>
    </source>
</reference>
<keyword evidence="2" id="KW-1185">Reference proteome</keyword>
<name>A0ACB6ZAU5_THEGA</name>
<gene>
    <name evidence="1" type="ORF">BDM02DRAFT_3262147</name>
</gene>
<organism evidence="1 2">
    <name type="scientific">Thelephora ganbajun</name>
    <name type="common">Ganba fungus</name>
    <dbReference type="NCBI Taxonomy" id="370292"/>
    <lineage>
        <taxon>Eukaryota</taxon>
        <taxon>Fungi</taxon>
        <taxon>Dikarya</taxon>
        <taxon>Basidiomycota</taxon>
        <taxon>Agaricomycotina</taxon>
        <taxon>Agaricomycetes</taxon>
        <taxon>Thelephorales</taxon>
        <taxon>Thelephoraceae</taxon>
        <taxon>Thelephora</taxon>
    </lineage>
</organism>
<protein>
    <submittedName>
        <fullName evidence="1">Uncharacterized protein</fullName>
    </submittedName>
</protein>
<dbReference type="Proteomes" id="UP000886501">
    <property type="component" value="Unassembled WGS sequence"/>
</dbReference>
<evidence type="ECO:0000313" key="1">
    <source>
        <dbReference type="EMBL" id="KAF9646667.1"/>
    </source>
</evidence>